<dbReference type="PANTHER" id="PTHR33546:SF1">
    <property type="entry name" value="LARGE, MULTIFUNCTIONAL SECRETED PROTEIN"/>
    <property type="match status" value="1"/>
</dbReference>
<evidence type="ECO:0000313" key="7">
    <source>
        <dbReference type="Proteomes" id="UP000199403"/>
    </source>
</evidence>
<dbReference type="RefSeq" id="WP_092169893.1">
    <property type="nucleotide sequence ID" value="NZ_FNZH01000001.1"/>
</dbReference>
<evidence type="ECO:0000256" key="3">
    <source>
        <dbReference type="ARBA" id="ARBA00023004"/>
    </source>
</evidence>
<evidence type="ECO:0000259" key="5">
    <source>
        <dbReference type="PROSITE" id="PS51007"/>
    </source>
</evidence>
<dbReference type="Pfam" id="PF00034">
    <property type="entry name" value="Cytochrom_C"/>
    <property type="match status" value="1"/>
</dbReference>
<evidence type="ECO:0000256" key="2">
    <source>
        <dbReference type="ARBA" id="ARBA00022723"/>
    </source>
</evidence>
<reference evidence="7" key="1">
    <citation type="submission" date="2016-10" db="EMBL/GenBank/DDBJ databases">
        <authorList>
            <person name="Varghese N."/>
            <person name="Submissions S."/>
        </authorList>
    </citation>
    <scope>NUCLEOTIDE SEQUENCE [LARGE SCALE GENOMIC DNA]</scope>
    <source>
        <strain evidence="7">IBRC-M 10761</strain>
    </source>
</reference>
<dbReference type="Gene3D" id="1.10.760.10">
    <property type="entry name" value="Cytochrome c-like domain"/>
    <property type="match status" value="1"/>
</dbReference>
<dbReference type="InterPro" id="IPR013427">
    <property type="entry name" value="Haem-bd_dom_put"/>
</dbReference>
<dbReference type="NCBIfam" id="TIGR02603">
    <property type="entry name" value="CxxCH_TIGR02603"/>
    <property type="match status" value="1"/>
</dbReference>
<feature type="domain" description="Cytochrome c" evidence="5">
    <location>
        <begin position="893"/>
        <end position="1028"/>
    </location>
</feature>
<protein>
    <submittedName>
        <fullName evidence="6">Putative membrane-bound dehydrogenase domain-containing protein</fullName>
    </submittedName>
</protein>
<dbReference type="GO" id="GO:0020037">
    <property type="term" value="F:heme binding"/>
    <property type="evidence" value="ECO:0007669"/>
    <property type="project" value="InterPro"/>
</dbReference>
<dbReference type="SMART" id="SM00567">
    <property type="entry name" value="EZ_HEAT"/>
    <property type="match status" value="3"/>
</dbReference>
<accession>A0A1H6UML3</accession>
<dbReference type="STRING" id="1416801.SAMN05192553_101893"/>
<dbReference type="Proteomes" id="UP000199403">
    <property type="component" value="Unassembled WGS sequence"/>
</dbReference>
<name>A0A1H6UML3_9BACT</name>
<dbReference type="GO" id="GO:0009055">
    <property type="term" value="F:electron transfer activity"/>
    <property type="evidence" value="ECO:0007669"/>
    <property type="project" value="InterPro"/>
</dbReference>
<dbReference type="OrthoDB" id="9808161at2"/>
<dbReference type="Gene3D" id="2.120.10.30">
    <property type="entry name" value="TolB, C-terminal domain"/>
    <property type="match status" value="1"/>
</dbReference>
<dbReference type="InterPro" id="IPR036909">
    <property type="entry name" value="Cyt_c-like_dom_sf"/>
</dbReference>
<organism evidence="6 7">
    <name type="scientific">Cyclobacterium xiamenense</name>
    <dbReference type="NCBI Taxonomy" id="1297121"/>
    <lineage>
        <taxon>Bacteria</taxon>
        <taxon>Pseudomonadati</taxon>
        <taxon>Bacteroidota</taxon>
        <taxon>Cytophagia</taxon>
        <taxon>Cytophagales</taxon>
        <taxon>Cyclobacteriaceae</taxon>
        <taxon>Cyclobacterium</taxon>
    </lineage>
</organism>
<dbReference type="Pfam" id="PF13646">
    <property type="entry name" value="HEAT_2"/>
    <property type="match status" value="1"/>
</dbReference>
<dbReference type="SUPFAM" id="SSF48371">
    <property type="entry name" value="ARM repeat"/>
    <property type="match status" value="1"/>
</dbReference>
<dbReference type="Gene3D" id="1.25.10.10">
    <property type="entry name" value="Leucine-rich Repeat Variant"/>
    <property type="match status" value="1"/>
</dbReference>
<dbReference type="InterPro" id="IPR016024">
    <property type="entry name" value="ARM-type_fold"/>
</dbReference>
<keyword evidence="3 4" id="KW-0408">Iron</keyword>
<dbReference type="EMBL" id="FNZH01000001">
    <property type="protein sequence ID" value="SEI92916.1"/>
    <property type="molecule type" value="Genomic_DNA"/>
</dbReference>
<dbReference type="GO" id="GO:0046872">
    <property type="term" value="F:metal ion binding"/>
    <property type="evidence" value="ECO:0007669"/>
    <property type="project" value="UniProtKB-KW"/>
</dbReference>
<dbReference type="SUPFAM" id="SSF46626">
    <property type="entry name" value="Cytochrome c"/>
    <property type="match status" value="1"/>
</dbReference>
<keyword evidence="2 4" id="KW-0479">Metal-binding</keyword>
<dbReference type="Pfam" id="PF23500">
    <property type="entry name" value="DUF7133"/>
    <property type="match status" value="1"/>
</dbReference>
<keyword evidence="7" id="KW-1185">Reference proteome</keyword>
<dbReference type="SUPFAM" id="SSF101898">
    <property type="entry name" value="NHL repeat"/>
    <property type="match status" value="1"/>
</dbReference>
<evidence type="ECO:0000313" key="6">
    <source>
        <dbReference type="EMBL" id="SEI92916.1"/>
    </source>
</evidence>
<dbReference type="InterPro" id="IPR011989">
    <property type="entry name" value="ARM-like"/>
</dbReference>
<evidence type="ECO:0000256" key="1">
    <source>
        <dbReference type="ARBA" id="ARBA00022617"/>
    </source>
</evidence>
<keyword evidence="1 4" id="KW-0349">Heme</keyword>
<gene>
    <name evidence="6" type="ORF">SAMN05192553_101893</name>
</gene>
<dbReference type="InterPro" id="IPR055557">
    <property type="entry name" value="DUF7133"/>
</dbReference>
<dbReference type="InterPro" id="IPR009056">
    <property type="entry name" value="Cyt_c-like_dom"/>
</dbReference>
<dbReference type="PROSITE" id="PS51007">
    <property type="entry name" value="CYTC"/>
    <property type="match status" value="1"/>
</dbReference>
<evidence type="ECO:0000256" key="4">
    <source>
        <dbReference type="PROSITE-ProRule" id="PRU00433"/>
    </source>
</evidence>
<dbReference type="InterPro" id="IPR004155">
    <property type="entry name" value="PBS_lyase_HEAT"/>
</dbReference>
<sequence length="1038" mass="115268">MRTTWKKWIPAWPWLVLALVVFLVWASFFGGDPSSSGQQDWVLPDGYVLEEATLPGLVDYPMFAVFDDQGRLFVMESSGQTESTSGIEENPDFRILLLSDNDKDGLFEHKTVYADSLSFPMGGVFLDGSLIVTNAPNLVKFTDTDGDGVADEEEVLLSGWTLNHNAAILSGPFMGPDGWLYLADARRGFDILSKEFVHFEGKGARIWRCLPNGTQLQSFAGGGFDNAIELAFTPSGEVLGTMTYFTDPQGGYRDALMHWVENGVYPKPHPVISEDQLVRTGELMPVMHRMARVSPSGLMRHNGSGWAEDVEGNLFHAEFNTGRIIQSKLIPEGASFRVEAQPFFQSRLPDFHPTDVLQEPNGNLLLVNTGGWFISGCPLSRTAKPDVPGGIFRIRKKDRSGEVADPWGNDIPWAQLSVAQLAKLLEDPRPAVAEKAGNYLLHQPLLAIPFLQSLMQAHPDETVRANAVFLLFRTQNPRAWNTMHAGLDDPSDLVRTASARVLGMAEVNTARDKLIRVLAEASSLPLARQVAVALGQIADPMATQPLLQALERYPEDRYFEHAVIYALIEMKNESLLLEELAASGFNKAVVIALDQKNNGLLVEETIASFLVASDTTAQRTGAWVLKNHPEWHQAFISFMDSQTAQPVPDLDGIRDLWPVFVDQEPVQAYLSEKMRENQGNPRGEWLLSLLASFPPKNPSAALGTSLRLYLKEGDRSIQEATLRVISQINSTKLSEELKALSQNDATAVSLRLMAYQALVARGDKVKDTEFHWIAQQLLLKEVRQHHALVGRILKDLELDQNRLDWILQHIFPEVSSENVPVVLELFHGVEQVALLNALEQSLLQRKEEWDRLSLDRVKTIFAENESAIVDSVRRTQEYRLLALESLESDLLPGDVSRGRAVFYGKGTCSSCHAVAGEGGTFGPDLTNIGEIRSRHDILEAIVYPSASFAREYETVSLRTGSQNLTGIIQTFEAGRYEIALGPNVSRFVLVEDVENLSPVSQSLMPAGLENAMDIQELSDLMLYLQSLPDGMYTRARKN</sequence>
<dbReference type="AlphaFoldDB" id="A0A1H6UML3"/>
<dbReference type="PANTHER" id="PTHR33546">
    <property type="entry name" value="LARGE, MULTIFUNCTIONAL SECRETED PROTEIN-RELATED"/>
    <property type="match status" value="1"/>
</dbReference>
<proteinExistence type="predicted"/>
<dbReference type="InterPro" id="IPR011042">
    <property type="entry name" value="6-blade_b-propeller_TolB-like"/>
</dbReference>